<protein>
    <recommendedName>
        <fullName evidence="9">3-hydroxyphenylacetate 6-hydroxylase</fullName>
    </recommendedName>
</protein>
<name>A0A2S6BY74_9PEZI</name>
<keyword evidence="4 5" id="KW-0408">Iron</keyword>
<feature type="transmembrane region" description="Helical" evidence="6">
    <location>
        <begin position="12"/>
        <end position="31"/>
    </location>
</feature>
<evidence type="ECO:0000256" key="6">
    <source>
        <dbReference type="SAM" id="Phobius"/>
    </source>
</evidence>
<comment type="similarity">
    <text evidence="1">Belongs to the cytochrome P450 family.</text>
</comment>
<comment type="caution">
    <text evidence="7">The sequence shown here is derived from an EMBL/GenBank/DDBJ whole genome shotgun (WGS) entry which is preliminary data.</text>
</comment>
<sequence>MVSIEELWPTPLRLQILFIVASVFTFSLITYECIRRKSLLSGFGGPWGLPIVGNLLSIGEDAAESYRVWARTYGEVYQVQLGSIPVLVIVSDTSGTTIGTAPFNDSLKKRRKIAASALNKPAVQTYVPQLDMETKLFIDELWKVGDHGSASISPIPMIQRLNMSLTLTMNWGRRMESQSNKLFGRITHVEDELSKFRRTNANLQDYIPLLRLNPLNVDSVKAREMRTRRDKYMKVLDDELHEKLAKGEVNPCIQVNVLQEGGSQLTKCEITSINVTMLAAGLDTMISAVSWEMVCLATQPDIQTAAVKAIGEHFTEQQPLCDANDDQSCKYIVGFVKETLRFYTMARLSLPRRSTRDTFFDDKLIPAGTIVFLNAWAYNHDPTVWKDLDEFRPERWVEDNDNELRHYTLGAGSRMCIGIHLAYRELYLIFIRLLNSFELIPGGDVDAHPLTGQDDPSALTTQPKPFKVKFVPRNTAALIQALAGSE</sequence>
<dbReference type="STRING" id="357750.A0A2S6BY74"/>
<keyword evidence="2 5" id="KW-0479">Metal-binding</keyword>
<dbReference type="GO" id="GO:0020037">
    <property type="term" value="F:heme binding"/>
    <property type="evidence" value="ECO:0007669"/>
    <property type="project" value="InterPro"/>
</dbReference>
<dbReference type="OrthoDB" id="1055148at2759"/>
<keyword evidence="6" id="KW-0472">Membrane</keyword>
<keyword evidence="6" id="KW-1133">Transmembrane helix</keyword>
<dbReference type="Pfam" id="PF00067">
    <property type="entry name" value="p450"/>
    <property type="match status" value="1"/>
</dbReference>
<dbReference type="PRINTS" id="PR00385">
    <property type="entry name" value="P450"/>
</dbReference>
<organism evidence="7 8">
    <name type="scientific">Cercospora berteroae</name>
    <dbReference type="NCBI Taxonomy" id="357750"/>
    <lineage>
        <taxon>Eukaryota</taxon>
        <taxon>Fungi</taxon>
        <taxon>Dikarya</taxon>
        <taxon>Ascomycota</taxon>
        <taxon>Pezizomycotina</taxon>
        <taxon>Dothideomycetes</taxon>
        <taxon>Dothideomycetidae</taxon>
        <taxon>Mycosphaerellales</taxon>
        <taxon>Mycosphaerellaceae</taxon>
        <taxon>Cercospora</taxon>
    </lineage>
</organism>
<evidence type="ECO:0008006" key="9">
    <source>
        <dbReference type="Google" id="ProtNLM"/>
    </source>
</evidence>
<accession>A0A2S6BY74</accession>
<dbReference type="SUPFAM" id="SSF48264">
    <property type="entry name" value="Cytochrome P450"/>
    <property type="match status" value="1"/>
</dbReference>
<dbReference type="PANTHER" id="PTHR46300:SF9">
    <property type="entry name" value="P450, PUTATIVE-RELATED"/>
    <property type="match status" value="1"/>
</dbReference>
<evidence type="ECO:0000256" key="5">
    <source>
        <dbReference type="PIRSR" id="PIRSR602401-1"/>
    </source>
</evidence>
<reference evidence="8" key="1">
    <citation type="journal article" date="2017" name="bioRxiv">
        <title>Conservation of a gene cluster reveals novel cercosporin biosynthetic mechanisms and extends production to the genus Colletotrichum.</title>
        <authorList>
            <person name="de Jonge R."/>
            <person name="Ebert M.K."/>
            <person name="Huitt-Roehl C.R."/>
            <person name="Pal P."/>
            <person name="Suttle J.C."/>
            <person name="Spanner R.E."/>
            <person name="Neubauer J.D."/>
            <person name="Jurick W.M.II."/>
            <person name="Stott K.A."/>
            <person name="Secor G.A."/>
            <person name="Thomma B.P.H.J."/>
            <person name="Van de Peer Y."/>
            <person name="Townsend C.A."/>
            <person name="Bolton M.D."/>
        </authorList>
    </citation>
    <scope>NUCLEOTIDE SEQUENCE [LARGE SCALE GENOMIC DNA]</scope>
    <source>
        <strain evidence="8">CBS538.71</strain>
    </source>
</reference>
<dbReference type="PANTHER" id="PTHR46300">
    <property type="entry name" value="P450, PUTATIVE (EUROFUNG)-RELATED-RELATED"/>
    <property type="match status" value="1"/>
</dbReference>
<dbReference type="InterPro" id="IPR002401">
    <property type="entry name" value="Cyt_P450_E_grp-I"/>
</dbReference>
<gene>
    <name evidence="7" type="ORF">CBER1_10575</name>
</gene>
<evidence type="ECO:0000256" key="4">
    <source>
        <dbReference type="ARBA" id="ARBA00023004"/>
    </source>
</evidence>
<dbReference type="AlphaFoldDB" id="A0A2S6BY74"/>
<keyword evidence="8" id="KW-1185">Reference proteome</keyword>
<keyword evidence="5" id="KW-0349">Heme</keyword>
<dbReference type="InterPro" id="IPR001128">
    <property type="entry name" value="Cyt_P450"/>
</dbReference>
<evidence type="ECO:0000313" key="8">
    <source>
        <dbReference type="Proteomes" id="UP000237631"/>
    </source>
</evidence>
<dbReference type="GO" id="GO:0004497">
    <property type="term" value="F:monooxygenase activity"/>
    <property type="evidence" value="ECO:0007669"/>
    <property type="project" value="InterPro"/>
</dbReference>
<dbReference type="GO" id="GO:0005506">
    <property type="term" value="F:iron ion binding"/>
    <property type="evidence" value="ECO:0007669"/>
    <property type="project" value="InterPro"/>
</dbReference>
<dbReference type="InterPro" id="IPR036396">
    <property type="entry name" value="Cyt_P450_sf"/>
</dbReference>
<dbReference type="EMBL" id="PNEN01001698">
    <property type="protein sequence ID" value="PPJ52416.1"/>
    <property type="molecule type" value="Genomic_DNA"/>
</dbReference>
<evidence type="ECO:0000313" key="7">
    <source>
        <dbReference type="EMBL" id="PPJ52416.1"/>
    </source>
</evidence>
<dbReference type="GO" id="GO:0016705">
    <property type="term" value="F:oxidoreductase activity, acting on paired donors, with incorporation or reduction of molecular oxygen"/>
    <property type="evidence" value="ECO:0007669"/>
    <property type="project" value="InterPro"/>
</dbReference>
<feature type="binding site" description="axial binding residue" evidence="5">
    <location>
        <position position="416"/>
    </location>
    <ligand>
        <name>heme</name>
        <dbReference type="ChEBI" id="CHEBI:30413"/>
    </ligand>
    <ligandPart>
        <name>Fe</name>
        <dbReference type="ChEBI" id="CHEBI:18248"/>
    </ligandPart>
</feature>
<proteinExistence type="inferred from homology"/>
<keyword evidence="3" id="KW-0560">Oxidoreductase</keyword>
<comment type="cofactor">
    <cofactor evidence="5">
        <name>heme</name>
        <dbReference type="ChEBI" id="CHEBI:30413"/>
    </cofactor>
</comment>
<dbReference type="Proteomes" id="UP000237631">
    <property type="component" value="Unassembled WGS sequence"/>
</dbReference>
<dbReference type="PRINTS" id="PR00463">
    <property type="entry name" value="EP450I"/>
</dbReference>
<evidence type="ECO:0000256" key="2">
    <source>
        <dbReference type="ARBA" id="ARBA00022723"/>
    </source>
</evidence>
<keyword evidence="6" id="KW-0812">Transmembrane</keyword>
<dbReference type="InterPro" id="IPR050364">
    <property type="entry name" value="Cytochrome_P450_fung"/>
</dbReference>
<evidence type="ECO:0000256" key="3">
    <source>
        <dbReference type="ARBA" id="ARBA00023002"/>
    </source>
</evidence>
<evidence type="ECO:0000256" key="1">
    <source>
        <dbReference type="ARBA" id="ARBA00010617"/>
    </source>
</evidence>
<dbReference type="Gene3D" id="1.10.630.10">
    <property type="entry name" value="Cytochrome P450"/>
    <property type="match status" value="1"/>
</dbReference>